<dbReference type="SUPFAM" id="SSF48225">
    <property type="entry name" value="Seven-hairpin glycosidases"/>
    <property type="match status" value="1"/>
</dbReference>
<evidence type="ECO:0000256" key="12">
    <source>
        <dbReference type="PIRSR" id="PIRSR601382-3"/>
    </source>
</evidence>
<dbReference type="GO" id="GO:0005975">
    <property type="term" value="P:carbohydrate metabolic process"/>
    <property type="evidence" value="ECO:0007669"/>
    <property type="project" value="InterPro"/>
</dbReference>
<feature type="signal peptide" evidence="15">
    <location>
        <begin position="1"/>
        <end position="20"/>
    </location>
</feature>
<dbReference type="KEGG" id="ffu:CLAFUR5_11930"/>
<dbReference type="GO" id="GO:0005509">
    <property type="term" value="F:calcium ion binding"/>
    <property type="evidence" value="ECO:0007669"/>
    <property type="project" value="InterPro"/>
</dbReference>
<dbReference type="Gene3D" id="1.50.10.10">
    <property type="match status" value="1"/>
</dbReference>
<dbReference type="InterPro" id="IPR012341">
    <property type="entry name" value="6hp_glycosidase-like_sf"/>
</dbReference>
<keyword evidence="7" id="KW-0325">Glycoprotein</keyword>
<comment type="cofactor">
    <cofactor evidence="1 11">
        <name>Ca(2+)</name>
        <dbReference type="ChEBI" id="CHEBI:29108"/>
    </cofactor>
</comment>
<evidence type="ECO:0000256" key="15">
    <source>
        <dbReference type="SAM" id="SignalP"/>
    </source>
</evidence>
<dbReference type="AlphaFoldDB" id="A0A9Q8UUC1"/>
<keyword evidence="17" id="KW-1185">Reference proteome</keyword>
<dbReference type="Pfam" id="PF01532">
    <property type="entry name" value="Glyco_hydro_47"/>
    <property type="match status" value="1"/>
</dbReference>
<comment type="pathway">
    <text evidence="2">Protein modification; protein glycosylation.</text>
</comment>
<protein>
    <recommendedName>
        <fullName evidence="13">alpha-1,2-Mannosidase</fullName>
        <ecNumber evidence="13">3.2.1.-</ecNumber>
    </recommendedName>
</protein>
<evidence type="ECO:0000256" key="11">
    <source>
        <dbReference type="PIRSR" id="PIRSR601382-2"/>
    </source>
</evidence>
<keyword evidence="11" id="KW-0479">Metal-binding</keyword>
<evidence type="ECO:0000256" key="10">
    <source>
        <dbReference type="ARBA" id="ARBA00048605"/>
    </source>
</evidence>
<evidence type="ECO:0000256" key="2">
    <source>
        <dbReference type="ARBA" id="ARBA00004922"/>
    </source>
</evidence>
<evidence type="ECO:0000256" key="5">
    <source>
        <dbReference type="ARBA" id="ARBA00022801"/>
    </source>
</evidence>
<evidence type="ECO:0000256" key="14">
    <source>
        <dbReference type="SAM" id="MobiDB-lite"/>
    </source>
</evidence>
<dbReference type="InterPro" id="IPR036026">
    <property type="entry name" value="Seven-hairpin_glycosidases"/>
</dbReference>
<dbReference type="InterPro" id="IPR001382">
    <property type="entry name" value="Glyco_hydro_47"/>
</dbReference>
<dbReference type="InterPro" id="IPR050749">
    <property type="entry name" value="Glycosyl_Hydrolase_47"/>
</dbReference>
<sequence length="606" mass="66714">MAVCARLSLVLHLLFSTVVSTELGNEAIPAYVQPNTDTSPAKPDGPIVPDRSKPTVTVTLSRAHPPAQTIFVQPVPVEGCKKVQAAGVKGDETRAEAIKEAFRHGWSGYSKYAYGMDELQPLSAKGNNNRYGWGLTIVDSIDTAIIMGLNDIVSDMLDFIGKIDFTRTRADHINVFETNIRYIGGLLSAYDLLKSGQFSGNYDEDQVDALLEQAVTLTDRVAHAFDTRTGLPAADLDYNNGRPITATYTDPSNNATYNSTNAASIGTFILEFTRLSDLTGNQTYRQIAERANSYLIKPSPSPIYPGLIGTQFDIDTGEMLTFDGGWQAGVDSALEYLIKTYQYHTTNTTTTYKDFWLKAVESTTENIAVHPYGFPDLTFVTRLDNNGSLEYLADTFSCFAGGNFLLGGAFLDSPDITDLGVAWTDGCHKSYNSTLTGLGPLAWAWFNETNQAYDADNENDAAARKNAARKGFWIFPQVENWFSRPEPLESVFYAHRITGDERWADHNWEIFKALNETSRNSIAFAAVNNVDMPDGGSLSDSLDSFFFAEVLKYLYLTFAEPDVIDLSEWVFNTEGHPFRATCAGGASSSHGSAHVHGRRHIHGLPL</sequence>
<evidence type="ECO:0000256" key="3">
    <source>
        <dbReference type="ARBA" id="ARBA00007658"/>
    </source>
</evidence>
<keyword evidence="6 12" id="KW-1015">Disulfide bond</keyword>
<reference evidence="16" key="2">
    <citation type="journal article" date="2022" name="Microb. Genom.">
        <title>A chromosome-scale genome assembly of the tomato pathogen Cladosporium fulvum reveals a compartmentalized genome architecture and the presence of a dispensable chromosome.</title>
        <authorList>
            <person name="Zaccaron A.Z."/>
            <person name="Chen L.H."/>
            <person name="Samaras A."/>
            <person name="Stergiopoulos I."/>
        </authorList>
    </citation>
    <scope>NUCLEOTIDE SEQUENCE</scope>
    <source>
        <strain evidence="16">Race5_Kim</strain>
    </source>
</reference>
<feature type="chain" id="PRO_5040118943" description="alpha-1,2-Mannosidase" evidence="15">
    <location>
        <begin position="21"/>
        <end position="606"/>
    </location>
</feature>
<dbReference type="GO" id="GO:0004571">
    <property type="term" value="F:mannosyl-oligosaccharide 1,2-alpha-mannosidase activity"/>
    <property type="evidence" value="ECO:0007669"/>
    <property type="project" value="UniProtKB-EC"/>
</dbReference>
<dbReference type="GO" id="GO:0036503">
    <property type="term" value="P:ERAD pathway"/>
    <property type="evidence" value="ECO:0007669"/>
    <property type="project" value="UniProtKB-ARBA"/>
</dbReference>
<dbReference type="EC" id="3.2.1.-" evidence="13"/>
<evidence type="ECO:0000256" key="1">
    <source>
        <dbReference type="ARBA" id="ARBA00001913"/>
    </source>
</evidence>
<dbReference type="GO" id="GO:0016020">
    <property type="term" value="C:membrane"/>
    <property type="evidence" value="ECO:0007669"/>
    <property type="project" value="InterPro"/>
</dbReference>
<keyword evidence="5 13" id="KW-0378">Hydrolase</keyword>
<name>A0A9Q8UUC1_PASFU</name>
<organism evidence="16 17">
    <name type="scientific">Passalora fulva</name>
    <name type="common">Tomato leaf mold</name>
    <name type="synonym">Cladosporium fulvum</name>
    <dbReference type="NCBI Taxonomy" id="5499"/>
    <lineage>
        <taxon>Eukaryota</taxon>
        <taxon>Fungi</taxon>
        <taxon>Dikarya</taxon>
        <taxon>Ascomycota</taxon>
        <taxon>Pezizomycotina</taxon>
        <taxon>Dothideomycetes</taxon>
        <taxon>Dothideomycetidae</taxon>
        <taxon>Mycosphaerellales</taxon>
        <taxon>Mycosphaerellaceae</taxon>
        <taxon>Fulvia</taxon>
    </lineage>
</organism>
<gene>
    <name evidence="16" type="ORF">CLAFUR5_11930</name>
</gene>
<feature type="region of interest" description="Disordered" evidence="14">
    <location>
        <begin position="31"/>
        <end position="50"/>
    </location>
</feature>
<comment type="catalytic activity">
    <reaction evidence="9">
        <text>N(4)-(alpha-D-Man-(1-&gt;2)-alpha-D-Man-(1-&gt;2)-alpha-D-Man-(1-&gt;3)-[alpha-D-Man-(1-&gt;3)-[alpha-D-Man-(1-&gt;2)-alpha-D-Man-(1-&gt;6)]-alpha-D-Man-(1-&gt;6)]-beta-D-Man-(1-&gt;4)-beta-D-GlcNAc-(1-&gt;4)-beta-D-GlcNAc)-L-asparaginyl-[protein] (N-glucan mannose isomer 8A1,2,3B1,3) + 3 H2O = N(4)-(alpha-D-Man-(1-&gt;3)-[alpha-D-Man-(1-&gt;3)-[alpha-D-Man-(1-&gt;6)]-alpha-D-Man-(1-&gt;6)]-beta-D-Man-(1-&gt;4)-beta-D-GlcNAc-(1-&gt;4)-beta-D-GlcNAc)-L-asparaginyl-[protein] (N-glucan mannose isomer 5A1,2) + 3 beta-D-mannose</text>
        <dbReference type="Rhea" id="RHEA:56028"/>
        <dbReference type="Rhea" id="RHEA-COMP:14358"/>
        <dbReference type="Rhea" id="RHEA-COMP:14367"/>
        <dbReference type="ChEBI" id="CHEBI:15377"/>
        <dbReference type="ChEBI" id="CHEBI:28563"/>
        <dbReference type="ChEBI" id="CHEBI:59087"/>
        <dbReference type="ChEBI" id="CHEBI:60628"/>
        <dbReference type="EC" id="3.2.1.113"/>
    </reaction>
</comment>
<dbReference type="RefSeq" id="XP_047767160.1">
    <property type="nucleotide sequence ID" value="XM_047911078.1"/>
</dbReference>
<dbReference type="EMBL" id="CP090172">
    <property type="protein sequence ID" value="UJO22794.1"/>
    <property type="molecule type" value="Genomic_DNA"/>
</dbReference>
<proteinExistence type="inferred from homology"/>
<dbReference type="GeneID" id="71991808"/>
<comment type="catalytic activity">
    <reaction evidence="10">
        <text>N(4)-(alpha-D-Man-(1-&gt;2)-alpha-D-Man-(1-&gt;2)-alpha-D-Man-(1-&gt;3)-[alpha-D-Man-(1-&gt;2)-alpha-D-Man-(1-&gt;3)-[alpha-D-Man-(1-&gt;2)-alpha-D-Man-(1-&gt;6)]-alpha-D-Man-(1-&gt;6)]-beta-D-Man-(1-&gt;4)-beta-D-GlcNAc-(1-&gt;4)-beta-D-GlcNAc)-L-asparaginyl-[protein] (N-glucan mannose isomer 9A1,2,3B1,2,3) + 4 H2O = N(4)-(alpha-D-Man-(1-&gt;3)-[alpha-D-Man-(1-&gt;3)-[alpha-D-Man-(1-&gt;6)]-alpha-D-Man-(1-&gt;6)]-beta-D-Man-(1-&gt;4)-beta-D-GlcNAc-(1-&gt;4)-beta-D-GlcNAc)-L-asparaginyl-[protein] (N-glucan mannose isomer 5A1,2) + 4 beta-D-mannose</text>
        <dbReference type="Rhea" id="RHEA:56008"/>
        <dbReference type="Rhea" id="RHEA-COMP:14356"/>
        <dbReference type="Rhea" id="RHEA-COMP:14367"/>
        <dbReference type="ChEBI" id="CHEBI:15377"/>
        <dbReference type="ChEBI" id="CHEBI:28563"/>
        <dbReference type="ChEBI" id="CHEBI:59087"/>
        <dbReference type="ChEBI" id="CHEBI:139493"/>
        <dbReference type="EC" id="3.2.1.113"/>
    </reaction>
</comment>
<dbReference type="GO" id="GO:0005783">
    <property type="term" value="C:endoplasmic reticulum"/>
    <property type="evidence" value="ECO:0007669"/>
    <property type="project" value="TreeGrafter"/>
</dbReference>
<evidence type="ECO:0000256" key="8">
    <source>
        <dbReference type="ARBA" id="ARBA00023295"/>
    </source>
</evidence>
<dbReference type="PANTHER" id="PTHR11742:SF101">
    <property type="entry name" value="MANNOSYL-OLIGOSACCHARIDE ALPHA-1,2-MANNOSIDASE 1B"/>
    <property type="match status" value="1"/>
</dbReference>
<evidence type="ECO:0000256" key="9">
    <source>
        <dbReference type="ARBA" id="ARBA00047669"/>
    </source>
</evidence>
<dbReference type="PRINTS" id="PR00747">
    <property type="entry name" value="GLYHDRLASE47"/>
</dbReference>
<reference evidence="16" key="1">
    <citation type="submission" date="2021-12" db="EMBL/GenBank/DDBJ databases">
        <authorList>
            <person name="Zaccaron A."/>
            <person name="Stergiopoulos I."/>
        </authorList>
    </citation>
    <scope>NUCLEOTIDE SEQUENCE</scope>
    <source>
        <strain evidence="16">Race5_Kim</strain>
    </source>
</reference>
<evidence type="ECO:0000256" key="13">
    <source>
        <dbReference type="RuleBase" id="RU361193"/>
    </source>
</evidence>
<keyword evidence="4 15" id="KW-0732">Signal</keyword>
<feature type="binding site" evidence="11">
    <location>
        <position position="573"/>
    </location>
    <ligand>
        <name>Ca(2+)</name>
        <dbReference type="ChEBI" id="CHEBI:29108"/>
    </ligand>
</feature>
<evidence type="ECO:0000313" key="17">
    <source>
        <dbReference type="Proteomes" id="UP000756132"/>
    </source>
</evidence>
<dbReference type="PANTHER" id="PTHR11742">
    <property type="entry name" value="MANNOSYL-OLIGOSACCHARIDE ALPHA-1,2-MANNOSIDASE-RELATED"/>
    <property type="match status" value="1"/>
</dbReference>
<evidence type="ECO:0000256" key="6">
    <source>
        <dbReference type="ARBA" id="ARBA00023157"/>
    </source>
</evidence>
<keyword evidence="8 13" id="KW-0326">Glycosidase</keyword>
<dbReference type="FunFam" id="1.50.10.10:FF:000047">
    <property type="entry name" value="Mannosyl-oligosaccharide alpha-1,2-mannosidase"/>
    <property type="match status" value="1"/>
</dbReference>
<dbReference type="OrthoDB" id="8118055at2759"/>
<keyword evidence="11" id="KW-0106">Calcium</keyword>
<feature type="disulfide bond" evidence="12">
    <location>
        <begin position="398"/>
        <end position="427"/>
    </location>
</feature>
<evidence type="ECO:0000313" key="16">
    <source>
        <dbReference type="EMBL" id="UJO22794.1"/>
    </source>
</evidence>
<evidence type="ECO:0000256" key="4">
    <source>
        <dbReference type="ARBA" id="ARBA00022729"/>
    </source>
</evidence>
<comment type="similarity">
    <text evidence="3 13">Belongs to the glycosyl hydrolase 47 family.</text>
</comment>
<dbReference type="Proteomes" id="UP000756132">
    <property type="component" value="Chromosome 10"/>
</dbReference>
<evidence type="ECO:0000256" key="7">
    <source>
        <dbReference type="ARBA" id="ARBA00023180"/>
    </source>
</evidence>
<accession>A0A9Q8UUC1</accession>